<dbReference type="EMBL" id="FCNZ02000052">
    <property type="protein sequence ID" value="SAL79444.1"/>
    <property type="molecule type" value="Genomic_DNA"/>
</dbReference>
<proteinExistence type="predicted"/>
<evidence type="ECO:0000313" key="1">
    <source>
        <dbReference type="EMBL" id="SAL79444.1"/>
    </source>
</evidence>
<dbReference type="RefSeq" id="WP_087633741.1">
    <property type="nucleotide sequence ID" value="NZ_FCNZ02000052.1"/>
</dbReference>
<evidence type="ECO:0000313" key="2">
    <source>
        <dbReference type="Proteomes" id="UP000054717"/>
    </source>
</evidence>
<protein>
    <submittedName>
        <fullName evidence="1">Uncharacterized protein</fullName>
    </submittedName>
</protein>
<organism evidence="1 2">
    <name type="scientific">Caballeronia telluris</name>
    <dbReference type="NCBI Taxonomy" id="326475"/>
    <lineage>
        <taxon>Bacteria</taxon>
        <taxon>Pseudomonadati</taxon>
        <taxon>Pseudomonadota</taxon>
        <taxon>Betaproteobacteria</taxon>
        <taxon>Burkholderiales</taxon>
        <taxon>Burkholderiaceae</taxon>
        <taxon>Caballeronia</taxon>
    </lineage>
</organism>
<dbReference type="AlphaFoldDB" id="A0A158KEF2"/>
<dbReference type="Proteomes" id="UP000054717">
    <property type="component" value="Unassembled WGS sequence"/>
</dbReference>
<name>A0A158KEF2_9BURK</name>
<keyword evidence="2" id="KW-1185">Reference proteome</keyword>
<gene>
    <name evidence="1" type="ORF">AWB66_06049</name>
</gene>
<accession>A0A158KEF2</accession>
<sequence length="117" mass="12650">MARDSPVLLCADQWLFPQKPSILNLRWYIYLYYLPDSATLLAPVDSEAISIATAYANTDANGAFTQVGRTYLTQAVASLGQYVTLVQNDAASGELSQDAATYLVGQANTLISALQKV</sequence>
<comment type="caution">
    <text evidence="1">The sequence shown here is derived from an EMBL/GenBank/DDBJ whole genome shotgun (WGS) entry which is preliminary data.</text>
</comment>
<reference evidence="1" key="1">
    <citation type="submission" date="2016-01" db="EMBL/GenBank/DDBJ databases">
        <authorList>
            <person name="Peeters Charlotte."/>
        </authorList>
    </citation>
    <scope>NUCLEOTIDE SEQUENCE</scope>
    <source>
        <strain evidence="1">LMG 22936</strain>
    </source>
</reference>